<comment type="caution">
    <text evidence="2">The sequence shown here is derived from an EMBL/GenBank/DDBJ whole genome shotgun (WGS) entry which is preliminary data.</text>
</comment>
<keyword evidence="3" id="KW-1185">Reference proteome</keyword>
<proteinExistence type="predicted"/>
<dbReference type="EMBL" id="LXQA011060123">
    <property type="protein sequence ID" value="MCI83147.1"/>
    <property type="molecule type" value="Genomic_DNA"/>
</dbReference>
<organism evidence="2 3">
    <name type="scientific">Trifolium medium</name>
    <dbReference type="NCBI Taxonomy" id="97028"/>
    <lineage>
        <taxon>Eukaryota</taxon>
        <taxon>Viridiplantae</taxon>
        <taxon>Streptophyta</taxon>
        <taxon>Embryophyta</taxon>
        <taxon>Tracheophyta</taxon>
        <taxon>Spermatophyta</taxon>
        <taxon>Magnoliopsida</taxon>
        <taxon>eudicotyledons</taxon>
        <taxon>Gunneridae</taxon>
        <taxon>Pentapetalae</taxon>
        <taxon>rosids</taxon>
        <taxon>fabids</taxon>
        <taxon>Fabales</taxon>
        <taxon>Fabaceae</taxon>
        <taxon>Papilionoideae</taxon>
        <taxon>50 kb inversion clade</taxon>
        <taxon>NPAAA clade</taxon>
        <taxon>Hologalegina</taxon>
        <taxon>IRL clade</taxon>
        <taxon>Trifolieae</taxon>
        <taxon>Trifolium</taxon>
    </lineage>
</organism>
<dbReference type="Proteomes" id="UP000265520">
    <property type="component" value="Unassembled WGS sequence"/>
</dbReference>
<evidence type="ECO:0000313" key="3">
    <source>
        <dbReference type="Proteomes" id="UP000265520"/>
    </source>
</evidence>
<name>A0A392V4P6_9FABA</name>
<feature type="non-terminal residue" evidence="2">
    <location>
        <position position="64"/>
    </location>
</feature>
<sequence>MKRFGDLRDMRFGGKGTRKSTTQTTMNVWDEGRCEKGSGAGRSVEGGKAVSFPEGGEAERSRVL</sequence>
<evidence type="ECO:0000256" key="1">
    <source>
        <dbReference type="SAM" id="MobiDB-lite"/>
    </source>
</evidence>
<dbReference type="AlphaFoldDB" id="A0A392V4P6"/>
<reference evidence="2 3" key="1">
    <citation type="journal article" date="2018" name="Front. Plant Sci.">
        <title>Red Clover (Trifolium pratense) and Zigzag Clover (T. medium) - A Picture of Genomic Similarities and Differences.</title>
        <authorList>
            <person name="Dluhosova J."/>
            <person name="Istvanek J."/>
            <person name="Nedelnik J."/>
            <person name="Repkova J."/>
        </authorList>
    </citation>
    <scope>NUCLEOTIDE SEQUENCE [LARGE SCALE GENOMIC DNA]</scope>
    <source>
        <strain evidence="3">cv. 10/8</strain>
        <tissue evidence="2">Leaf</tissue>
    </source>
</reference>
<accession>A0A392V4P6</accession>
<protein>
    <submittedName>
        <fullName evidence="2">Uncharacterized protein</fullName>
    </submittedName>
</protein>
<feature type="region of interest" description="Disordered" evidence="1">
    <location>
        <begin position="1"/>
        <end position="64"/>
    </location>
</feature>
<evidence type="ECO:0000313" key="2">
    <source>
        <dbReference type="EMBL" id="MCI83147.1"/>
    </source>
</evidence>
<feature type="compositionally biased region" description="Basic and acidic residues" evidence="1">
    <location>
        <begin position="1"/>
        <end position="12"/>
    </location>
</feature>